<dbReference type="SMART" id="SM00457">
    <property type="entry name" value="MACPF"/>
    <property type="match status" value="1"/>
</dbReference>
<evidence type="ECO:0000259" key="1">
    <source>
        <dbReference type="PROSITE" id="PS51412"/>
    </source>
</evidence>
<dbReference type="eggNOG" id="ENOG502S7UT">
    <property type="taxonomic scope" value="Eukaryota"/>
</dbReference>
<dbReference type="Pfam" id="PF01823">
    <property type="entry name" value="MACPF"/>
    <property type="match status" value="1"/>
</dbReference>
<dbReference type="KEGG" id="beq:BEWA_006410"/>
<proteinExistence type="predicted"/>
<dbReference type="STRING" id="1537102.L0B051"/>
<dbReference type="Proteomes" id="UP000031512">
    <property type="component" value="Chromosome 3"/>
</dbReference>
<dbReference type="PROSITE" id="PS51412">
    <property type="entry name" value="MACPF_2"/>
    <property type="match status" value="1"/>
</dbReference>
<dbReference type="VEuPathDB" id="PiroplasmaDB:BEWA_006410"/>
<dbReference type="InterPro" id="IPR020864">
    <property type="entry name" value="MACPF"/>
</dbReference>
<dbReference type="AlphaFoldDB" id="L0B051"/>
<dbReference type="RefSeq" id="XP_004830898.1">
    <property type="nucleotide sequence ID" value="XM_004830841.1"/>
</dbReference>
<evidence type="ECO:0000313" key="3">
    <source>
        <dbReference type="Proteomes" id="UP000031512"/>
    </source>
</evidence>
<protein>
    <submittedName>
        <fullName evidence="2">MAC/Perforin domain-containing protein</fullName>
    </submittedName>
</protein>
<feature type="domain" description="MACPF" evidence="1">
    <location>
        <begin position="48"/>
        <end position="391"/>
    </location>
</feature>
<dbReference type="EMBL" id="CP001670">
    <property type="protein sequence ID" value="AFZ81232.1"/>
    <property type="molecule type" value="Genomic_DNA"/>
</dbReference>
<dbReference type="GeneID" id="15805780"/>
<dbReference type="OrthoDB" id="1366754at2759"/>
<organism evidence="2 3">
    <name type="scientific">Theileria equi strain WA</name>
    <dbReference type="NCBI Taxonomy" id="1537102"/>
    <lineage>
        <taxon>Eukaryota</taxon>
        <taxon>Sar</taxon>
        <taxon>Alveolata</taxon>
        <taxon>Apicomplexa</taxon>
        <taxon>Aconoidasida</taxon>
        <taxon>Piroplasmida</taxon>
        <taxon>Theileriidae</taxon>
        <taxon>Theileria</taxon>
    </lineage>
</organism>
<keyword evidence="3" id="KW-1185">Reference proteome</keyword>
<reference evidence="2 3" key="1">
    <citation type="journal article" date="2012" name="BMC Genomics">
        <title>Comparative genomic analysis and phylogenetic position of Theileria equi.</title>
        <authorList>
            <person name="Kappmeyer L.S."/>
            <person name="Thiagarajan M."/>
            <person name="Herndon D.R."/>
            <person name="Ramsay J.D."/>
            <person name="Caler E."/>
            <person name="Djikeng A."/>
            <person name="Gillespie J.J."/>
            <person name="Lau A.O."/>
            <person name="Roalson E.H."/>
            <person name="Silva J.C."/>
            <person name="Silva M.G."/>
            <person name="Suarez C.E."/>
            <person name="Ueti M.W."/>
            <person name="Nene V.M."/>
            <person name="Mealey R.H."/>
            <person name="Knowles D.P."/>
            <person name="Brayton K.A."/>
        </authorList>
    </citation>
    <scope>NUCLEOTIDE SEQUENCE [LARGE SCALE GENOMIC DNA]</scope>
    <source>
        <strain evidence="2 3">WA</strain>
    </source>
</reference>
<sequence>MLNFYIYSVYLQCFFYIIFENQNFVKTEDVQNLSSEDSVVFTTDKIVTGMGIWFLVLYAILPEYLGSGYDIVKANTLGDSDQGEDLGYRAPVVEFSWAQTDVGVTNSLDWLQPIGGWVRPKVACGESENISEVHSSKDLKNIVEADVSVKVKVPNIGSAAITTNYNDIIKESENVKNKVYTSTYYCFTYAAGMPPSLDWISTEEFQTAVKELPNEFKDFEGCTTDMYEKKSKMCKDQEKWLDFFNEFGTHVVTEVHLGGKLTRFLTVPSSSVESFKNKGYNVNVAIGAALSGIDGTIAAGVSDDYKREVENFTRSCKVDFSVLGGIHPSKNISEDSILKWKASIPKSPMPVKIVLTSLETFLTNKQRLTYREALNFYISLSKVLPWEIELKNGNVLTLKSLVKTGSFKCNSQVSGAVQETNLAESSNKVVAKCPNGKRILFGFIVRAINDSISVYSCMQNRYIKIFVKTKLRTFCSPESDMNGTIWIWILCGNSLGLELKGYSSEDKITCENGEKILTGFIITKKDKISSVQFTACNTGQSTCSKSTDESSFLWAVCVDERIPGLKDVVTLANSGDRSIDSDLYSIAGLTSLLNLCTLGVSLCYKKQKSESSVCERFIKGCPKSNVSECIFSLSWGIFTT</sequence>
<accession>L0B051</accession>
<gene>
    <name evidence="2" type="ORF">BEWA_006410</name>
</gene>
<name>L0B051_THEEQ</name>
<evidence type="ECO:0000313" key="2">
    <source>
        <dbReference type="EMBL" id="AFZ81232.1"/>
    </source>
</evidence>